<gene>
    <name evidence="1" type="ORF">DFH08DRAFT_55411</name>
</gene>
<evidence type="ECO:0000313" key="2">
    <source>
        <dbReference type="Proteomes" id="UP001218218"/>
    </source>
</evidence>
<protein>
    <submittedName>
        <fullName evidence="1">Uncharacterized protein</fullName>
    </submittedName>
</protein>
<proteinExistence type="predicted"/>
<dbReference type="AlphaFoldDB" id="A0AAD7E8V2"/>
<accession>A0AAD7E8V2</accession>
<evidence type="ECO:0000313" key="1">
    <source>
        <dbReference type="EMBL" id="KAJ7303548.1"/>
    </source>
</evidence>
<name>A0AAD7E8V2_9AGAR</name>
<comment type="caution">
    <text evidence="1">The sequence shown here is derived from an EMBL/GenBank/DDBJ whole genome shotgun (WGS) entry which is preliminary data.</text>
</comment>
<organism evidence="1 2">
    <name type="scientific">Mycena albidolilacea</name>
    <dbReference type="NCBI Taxonomy" id="1033008"/>
    <lineage>
        <taxon>Eukaryota</taxon>
        <taxon>Fungi</taxon>
        <taxon>Dikarya</taxon>
        <taxon>Basidiomycota</taxon>
        <taxon>Agaricomycotina</taxon>
        <taxon>Agaricomycetes</taxon>
        <taxon>Agaricomycetidae</taxon>
        <taxon>Agaricales</taxon>
        <taxon>Marasmiineae</taxon>
        <taxon>Mycenaceae</taxon>
        <taxon>Mycena</taxon>
    </lineage>
</organism>
<reference evidence="1" key="1">
    <citation type="submission" date="2023-03" db="EMBL/GenBank/DDBJ databases">
        <title>Massive genome expansion in bonnet fungi (Mycena s.s.) driven by repeated elements and novel gene families across ecological guilds.</title>
        <authorList>
            <consortium name="Lawrence Berkeley National Laboratory"/>
            <person name="Harder C.B."/>
            <person name="Miyauchi S."/>
            <person name="Viragh M."/>
            <person name="Kuo A."/>
            <person name="Thoen E."/>
            <person name="Andreopoulos B."/>
            <person name="Lu D."/>
            <person name="Skrede I."/>
            <person name="Drula E."/>
            <person name="Henrissat B."/>
            <person name="Morin E."/>
            <person name="Kohler A."/>
            <person name="Barry K."/>
            <person name="LaButti K."/>
            <person name="Morin E."/>
            <person name="Salamov A."/>
            <person name="Lipzen A."/>
            <person name="Mereny Z."/>
            <person name="Hegedus B."/>
            <person name="Baldrian P."/>
            <person name="Stursova M."/>
            <person name="Weitz H."/>
            <person name="Taylor A."/>
            <person name="Grigoriev I.V."/>
            <person name="Nagy L.G."/>
            <person name="Martin F."/>
            <person name="Kauserud H."/>
        </authorList>
    </citation>
    <scope>NUCLEOTIDE SEQUENCE</scope>
    <source>
        <strain evidence="1">CBHHK002</strain>
    </source>
</reference>
<dbReference type="EMBL" id="JARIHO010000105">
    <property type="protein sequence ID" value="KAJ7303548.1"/>
    <property type="molecule type" value="Genomic_DNA"/>
</dbReference>
<dbReference type="Proteomes" id="UP001218218">
    <property type="component" value="Unassembled WGS sequence"/>
</dbReference>
<sequence>MPHSPCPLEQPAPLLEPFSSPFKSFLQNLALNSRKTPRLAVASHSCKPLHCATNCFLKPQVSSSVLKPLCSSCCPSVRSQAAYIKLPASYVDLKPPQDSVYYPFGPVHFVWAMRPVSDSKLRWFGVRIFSQRTGPNRTSATLARPPQHPRRWNTLKDSIACLPYDENEKAWTRVAFVGVQSPDNNRTDHWCVSCSHVTLNAVPDVRQVSEYQIPAAGITSPSDGLSAYGLFGNAGALGILHRLDRRGRL</sequence>
<keyword evidence="2" id="KW-1185">Reference proteome</keyword>